<dbReference type="Proteomes" id="UP000008177">
    <property type="component" value="Unplaced contigs"/>
</dbReference>
<name>G2XNX6_BOTF4</name>
<reference evidence="2" key="1">
    <citation type="journal article" date="2011" name="PLoS Genet.">
        <title>Genomic analysis of the necrotrophic fungal pathogens Sclerotinia sclerotiorum and Botrytis cinerea.</title>
        <authorList>
            <person name="Amselem J."/>
            <person name="Cuomo C.A."/>
            <person name="van Kan J.A."/>
            <person name="Viaud M."/>
            <person name="Benito E.P."/>
            <person name="Couloux A."/>
            <person name="Coutinho P.M."/>
            <person name="de Vries R.P."/>
            <person name="Dyer P.S."/>
            <person name="Fillinger S."/>
            <person name="Fournier E."/>
            <person name="Gout L."/>
            <person name="Hahn M."/>
            <person name="Kohn L."/>
            <person name="Lapalu N."/>
            <person name="Plummer K.M."/>
            <person name="Pradier J.M."/>
            <person name="Quevillon E."/>
            <person name="Sharon A."/>
            <person name="Simon A."/>
            <person name="ten Have A."/>
            <person name="Tudzynski B."/>
            <person name="Tudzynski P."/>
            <person name="Wincker P."/>
            <person name="Andrew M."/>
            <person name="Anthouard V."/>
            <person name="Beever R.E."/>
            <person name="Beffa R."/>
            <person name="Benoit I."/>
            <person name="Bouzid O."/>
            <person name="Brault B."/>
            <person name="Chen Z."/>
            <person name="Choquer M."/>
            <person name="Collemare J."/>
            <person name="Cotton P."/>
            <person name="Danchin E.G."/>
            <person name="Da Silva C."/>
            <person name="Gautier A."/>
            <person name="Giraud C."/>
            <person name="Giraud T."/>
            <person name="Gonzalez C."/>
            <person name="Grossetete S."/>
            <person name="Guldener U."/>
            <person name="Henrissat B."/>
            <person name="Howlett B.J."/>
            <person name="Kodira C."/>
            <person name="Kretschmer M."/>
            <person name="Lappartient A."/>
            <person name="Leroch M."/>
            <person name="Levis C."/>
            <person name="Mauceli E."/>
            <person name="Neuveglise C."/>
            <person name="Oeser B."/>
            <person name="Pearson M."/>
            <person name="Poulain J."/>
            <person name="Poussereau N."/>
            <person name="Quesneville H."/>
            <person name="Rascle C."/>
            <person name="Schumacher J."/>
            <person name="Segurens B."/>
            <person name="Sexton A."/>
            <person name="Silva E."/>
            <person name="Sirven C."/>
            <person name="Soanes D.M."/>
            <person name="Talbot N.J."/>
            <person name="Templeton M."/>
            <person name="Yandava C."/>
            <person name="Yarden O."/>
            <person name="Zeng Q."/>
            <person name="Rollins J.A."/>
            <person name="Lebrun M.H."/>
            <person name="Dickman M."/>
        </authorList>
    </citation>
    <scope>NUCLEOTIDE SEQUENCE [LARGE SCALE GENOMIC DNA]</scope>
    <source>
        <strain evidence="2">T4</strain>
    </source>
</reference>
<protein>
    <submittedName>
        <fullName evidence="1">Uncharacterized protein</fullName>
    </submittedName>
</protein>
<evidence type="ECO:0000313" key="2">
    <source>
        <dbReference type="Proteomes" id="UP000008177"/>
    </source>
</evidence>
<proteinExistence type="predicted"/>
<dbReference type="AlphaFoldDB" id="G2XNX6"/>
<dbReference type="InParanoid" id="G2XNX6"/>
<accession>G2XNX6</accession>
<gene>
    <name evidence="1" type="ORF">BofuT4_P076650.1</name>
</gene>
<sequence length="159" mass="18118">MRGRPQNASTANRHHALWCRQSETSSLIQGGSPIQPLFRLLQILRTPLMARYLHLSGPRLYLTMASRSASYTELKWVRELKKSYLTNLQPDGKSDDSARHRERNSLQISHQAEPLYGSPAEASGITGRLRNIPSASTKVSDNLYPNARALRWQDDREFM</sequence>
<dbReference type="HOGENOM" id="CLU_1660459_0_0_1"/>
<dbReference type="EMBL" id="FQ790246">
    <property type="protein sequence ID" value="CCD42582.1"/>
    <property type="molecule type" value="Genomic_DNA"/>
</dbReference>
<organism evidence="1 2">
    <name type="scientific">Botryotinia fuckeliana (strain T4)</name>
    <name type="common">Noble rot fungus</name>
    <name type="synonym">Botrytis cinerea</name>
    <dbReference type="NCBI Taxonomy" id="999810"/>
    <lineage>
        <taxon>Eukaryota</taxon>
        <taxon>Fungi</taxon>
        <taxon>Dikarya</taxon>
        <taxon>Ascomycota</taxon>
        <taxon>Pezizomycotina</taxon>
        <taxon>Leotiomycetes</taxon>
        <taxon>Helotiales</taxon>
        <taxon>Sclerotiniaceae</taxon>
        <taxon>Botrytis</taxon>
    </lineage>
</organism>
<evidence type="ECO:0000313" key="1">
    <source>
        <dbReference type="EMBL" id="CCD42582.1"/>
    </source>
</evidence>